<accession>A0ABT8LLJ1</accession>
<organism evidence="1 2">
    <name type="scientific">Agaribacillus aureus</name>
    <dbReference type="NCBI Taxonomy" id="3051825"/>
    <lineage>
        <taxon>Bacteria</taxon>
        <taxon>Pseudomonadati</taxon>
        <taxon>Bacteroidota</taxon>
        <taxon>Cytophagia</taxon>
        <taxon>Cytophagales</taxon>
        <taxon>Splendidivirgaceae</taxon>
        <taxon>Agaribacillus</taxon>
    </lineage>
</organism>
<protein>
    <submittedName>
        <fullName evidence="1">Uncharacterized protein</fullName>
    </submittedName>
</protein>
<dbReference type="Proteomes" id="UP001172083">
    <property type="component" value="Unassembled WGS sequence"/>
</dbReference>
<keyword evidence="2" id="KW-1185">Reference proteome</keyword>
<proteinExistence type="predicted"/>
<dbReference type="RefSeq" id="WP_346762525.1">
    <property type="nucleotide sequence ID" value="NZ_JAUJEB010000014.1"/>
</dbReference>
<reference evidence="1" key="1">
    <citation type="submission" date="2023-06" db="EMBL/GenBank/DDBJ databases">
        <title>Genomic of Agaribacillus aureum.</title>
        <authorList>
            <person name="Wang G."/>
        </authorList>
    </citation>
    <scope>NUCLEOTIDE SEQUENCE</scope>
    <source>
        <strain evidence="1">BMA12</strain>
    </source>
</reference>
<sequence length="89" mass="10535">MVILVFLLSLIVLLFAWILWTPLVFRIDTSQPSGLLYVGMRGFMTYRLYLENDRILSDTRILFFKSKKELFTGDTKRAEVKKKQKTKKD</sequence>
<evidence type="ECO:0000313" key="1">
    <source>
        <dbReference type="EMBL" id="MDN5217188.1"/>
    </source>
</evidence>
<comment type="caution">
    <text evidence="1">The sequence shown here is derived from an EMBL/GenBank/DDBJ whole genome shotgun (WGS) entry which is preliminary data.</text>
</comment>
<gene>
    <name evidence="1" type="ORF">QQ020_34265</name>
</gene>
<evidence type="ECO:0000313" key="2">
    <source>
        <dbReference type="Proteomes" id="UP001172083"/>
    </source>
</evidence>
<name>A0ABT8LLJ1_9BACT</name>
<dbReference type="EMBL" id="JAUJEB010000014">
    <property type="protein sequence ID" value="MDN5217188.1"/>
    <property type="molecule type" value="Genomic_DNA"/>
</dbReference>